<dbReference type="GO" id="GO:0006352">
    <property type="term" value="P:DNA-templated transcription initiation"/>
    <property type="evidence" value="ECO:0007669"/>
    <property type="project" value="InterPro"/>
</dbReference>
<evidence type="ECO:0000256" key="1">
    <source>
        <dbReference type="ARBA" id="ARBA00010641"/>
    </source>
</evidence>
<evidence type="ECO:0000313" key="7">
    <source>
        <dbReference type="EMBL" id="EHO66983.1"/>
    </source>
</evidence>
<protein>
    <submittedName>
        <fullName evidence="7">Sigma-70 family RNA polymerase sigma factor</fullName>
    </submittedName>
</protein>
<dbReference type="HOGENOM" id="CLU_047691_3_0_10"/>
<keyword evidence="4" id="KW-0804">Transcription</keyword>
<feature type="domain" description="RNA polymerase sigma-70 region 2" evidence="5">
    <location>
        <begin position="2"/>
        <end position="68"/>
    </location>
</feature>
<dbReference type="SUPFAM" id="SSF88659">
    <property type="entry name" value="Sigma3 and sigma4 domains of RNA polymerase sigma factors"/>
    <property type="match status" value="1"/>
</dbReference>
<dbReference type="AlphaFoldDB" id="H1HQ78"/>
<dbReference type="InterPro" id="IPR014284">
    <property type="entry name" value="RNA_pol_sigma-70_dom"/>
</dbReference>
<dbReference type="InterPro" id="IPR036388">
    <property type="entry name" value="WH-like_DNA-bd_sf"/>
</dbReference>
<keyword evidence="8" id="KW-1185">Reference proteome</keyword>
<dbReference type="InterPro" id="IPR013324">
    <property type="entry name" value="RNA_pol_sigma_r3/r4-like"/>
</dbReference>
<dbReference type="Gene3D" id="1.10.1740.10">
    <property type="match status" value="1"/>
</dbReference>
<dbReference type="GO" id="GO:0016987">
    <property type="term" value="F:sigma factor activity"/>
    <property type="evidence" value="ECO:0007669"/>
    <property type="project" value="UniProtKB-KW"/>
</dbReference>
<dbReference type="PANTHER" id="PTHR43133">
    <property type="entry name" value="RNA POLYMERASE ECF-TYPE SIGMA FACTO"/>
    <property type="match status" value="1"/>
</dbReference>
<evidence type="ECO:0000256" key="4">
    <source>
        <dbReference type="ARBA" id="ARBA00023163"/>
    </source>
</evidence>
<dbReference type="Proteomes" id="UP000003167">
    <property type="component" value="Unassembled WGS sequence"/>
</dbReference>
<comment type="similarity">
    <text evidence="1">Belongs to the sigma-70 factor family. ECF subfamily.</text>
</comment>
<sequence>MLVKHYRELLYWKIRHIVINHEDANDVLQNTFISIWNKIDGFQHRSQLSTWIYRIAINESLDFLRSKKNSPGPYDSALSRTLLADAYFDGDEVQALLQEAIATLPEVQRVVFNLHYFDEMKYREISQILRTSEGALKASYHLAVMKISAYLKRHD</sequence>
<dbReference type="NCBIfam" id="TIGR02937">
    <property type="entry name" value="sigma70-ECF"/>
    <property type="match status" value="1"/>
</dbReference>
<dbReference type="InterPro" id="IPR013325">
    <property type="entry name" value="RNA_pol_sigma_r2"/>
</dbReference>
<dbReference type="SUPFAM" id="SSF88946">
    <property type="entry name" value="Sigma2 domain of RNA polymerase sigma factors"/>
    <property type="match status" value="1"/>
</dbReference>
<dbReference type="EMBL" id="AGEK01000040">
    <property type="protein sequence ID" value="EHO66983.1"/>
    <property type="molecule type" value="Genomic_DNA"/>
</dbReference>
<dbReference type="STRING" id="999422.HMPREF9944_02158"/>
<dbReference type="PATRIC" id="fig|999422.3.peg.2430"/>
<proteinExistence type="inferred from homology"/>
<evidence type="ECO:0000256" key="3">
    <source>
        <dbReference type="ARBA" id="ARBA00023082"/>
    </source>
</evidence>
<dbReference type="GO" id="GO:0003677">
    <property type="term" value="F:DNA binding"/>
    <property type="evidence" value="ECO:0007669"/>
    <property type="project" value="InterPro"/>
</dbReference>
<keyword evidence="2" id="KW-0805">Transcription regulation</keyword>
<dbReference type="InterPro" id="IPR013249">
    <property type="entry name" value="RNA_pol_sigma70_r4_t2"/>
</dbReference>
<dbReference type="CDD" id="cd06171">
    <property type="entry name" value="Sigma70_r4"/>
    <property type="match status" value="1"/>
</dbReference>
<comment type="caution">
    <text evidence="7">The sequence shown here is derived from an EMBL/GenBank/DDBJ whole genome shotgun (WGS) entry which is preliminary data.</text>
</comment>
<gene>
    <name evidence="7" type="ORF">HMPREF9944_02158</name>
</gene>
<dbReference type="Pfam" id="PF08281">
    <property type="entry name" value="Sigma70_r4_2"/>
    <property type="match status" value="1"/>
</dbReference>
<keyword evidence="3" id="KW-0731">Sigma factor</keyword>
<evidence type="ECO:0000259" key="5">
    <source>
        <dbReference type="Pfam" id="PF04542"/>
    </source>
</evidence>
<dbReference type="PANTHER" id="PTHR43133:SF51">
    <property type="entry name" value="RNA POLYMERASE SIGMA FACTOR"/>
    <property type="match status" value="1"/>
</dbReference>
<reference evidence="7 8" key="1">
    <citation type="submission" date="2011-12" db="EMBL/GenBank/DDBJ databases">
        <title>The Genome Sequence of Prevotella maculosa OT 289.</title>
        <authorList>
            <consortium name="The Broad Institute Genome Sequencing Platform"/>
            <person name="Earl A."/>
            <person name="Ward D."/>
            <person name="Feldgarden M."/>
            <person name="Gevers D."/>
            <person name="Izard J."/>
            <person name="Blanton J.M."/>
            <person name="Mathney J."/>
            <person name="Tanner A.C."/>
            <person name="Dewhirst F.E."/>
            <person name="Young S.K."/>
            <person name="Zeng Q."/>
            <person name="Gargeya S."/>
            <person name="Fitzgerald M."/>
            <person name="Haas B."/>
            <person name="Abouelleil A."/>
            <person name="Alvarado L."/>
            <person name="Arachchi H.M."/>
            <person name="Berlin A."/>
            <person name="Chapman S.B."/>
            <person name="Gearin G."/>
            <person name="Goldberg J."/>
            <person name="Griggs A."/>
            <person name="Gujja S."/>
            <person name="Hansen M."/>
            <person name="Heiman D."/>
            <person name="Howarth C."/>
            <person name="Larimer J."/>
            <person name="Lui A."/>
            <person name="MacDonald P.J.P."/>
            <person name="McCowen C."/>
            <person name="Montmayeur A."/>
            <person name="Murphy C."/>
            <person name="Neiman D."/>
            <person name="Pearson M."/>
            <person name="Priest M."/>
            <person name="Roberts A."/>
            <person name="Saif S."/>
            <person name="Shea T."/>
            <person name="Sisk P."/>
            <person name="Stolte C."/>
            <person name="Sykes S."/>
            <person name="Wortman J."/>
            <person name="Nusbaum C."/>
            <person name="Birren B."/>
        </authorList>
    </citation>
    <scope>NUCLEOTIDE SEQUENCE [LARGE SCALE GENOMIC DNA]</scope>
    <source>
        <strain evidence="7 8">OT 289</strain>
    </source>
</reference>
<dbReference type="InterPro" id="IPR007627">
    <property type="entry name" value="RNA_pol_sigma70_r2"/>
</dbReference>
<organism evidence="7 8">
    <name type="scientific">Segatella maculosa OT 289</name>
    <dbReference type="NCBI Taxonomy" id="999422"/>
    <lineage>
        <taxon>Bacteria</taxon>
        <taxon>Pseudomonadati</taxon>
        <taxon>Bacteroidota</taxon>
        <taxon>Bacteroidia</taxon>
        <taxon>Bacteroidales</taxon>
        <taxon>Prevotellaceae</taxon>
        <taxon>Segatella</taxon>
    </lineage>
</organism>
<name>H1HQ78_9BACT</name>
<dbReference type="InterPro" id="IPR039425">
    <property type="entry name" value="RNA_pol_sigma-70-like"/>
</dbReference>
<feature type="domain" description="RNA polymerase sigma factor 70 region 4 type 2" evidence="6">
    <location>
        <begin position="96"/>
        <end position="146"/>
    </location>
</feature>
<dbReference type="Gene3D" id="1.10.10.10">
    <property type="entry name" value="Winged helix-like DNA-binding domain superfamily/Winged helix DNA-binding domain"/>
    <property type="match status" value="1"/>
</dbReference>
<evidence type="ECO:0000313" key="8">
    <source>
        <dbReference type="Proteomes" id="UP000003167"/>
    </source>
</evidence>
<dbReference type="Pfam" id="PF04542">
    <property type="entry name" value="Sigma70_r2"/>
    <property type="match status" value="1"/>
</dbReference>
<evidence type="ECO:0000256" key="2">
    <source>
        <dbReference type="ARBA" id="ARBA00023015"/>
    </source>
</evidence>
<evidence type="ECO:0000259" key="6">
    <source>
        <dbReference type="Pfam" id="PF08281"/>
    </source>
</evidence>
<accession>H1HQ78</accession>